<keyword evidence="5" id="KW-0269">Exonuclease</keyword>
<evidence type="ECO:0000256" key="4">
    <source>
        <dbReference type="ARBA" id="ARBA00022801"/>
    </source>
</evidence>
<dbReference type="GO" id="GO:0003676">
    <property type="term" value="F:nucleic acid binding"/>
    <property type="evidence" value="ECO:0007669"/>
    <property type="project" value="InterPro"/>
</dbReference>
<dbReference type="FunFam" id="3.30.420.10:FF:000031">
    <property type="entry name" value="RNA exonuclease 1"/>
    <property type="match status" value="1"/>
</dbReference>
<proteinExistence type="inferred from homology"/>
<reference evidence="9" key="2">
    <citation type="submission" date="2021-08" db="EMBL/GenBank/DDBJ databases">
        <authorList>
            <person name="Eriksson T."/>
        </authorList>
    </citation>
    <scope>NUCLEOTIDE SEQUENCE</scope>
    <source>
        <strain evidence="9">Stoneville</strain>
        <tissue evidence="9">Whole head</tissue>
    </source>
</reference>
<accession>A0A8J6HWW0</accession>
<dbReference type="Gene3D" id="3.30.420.10">
    <property type="entry name" value="Ribonuclease H-like superfamily/Ribonuclease H"/>
    <property type="match status" value="1"/>
</dbReference>
<keyword evidence="10" id="KW-1185">Reference proteome</keyword>
<dbReference type="InterPro" id="IPR013520">
    <property type="entry name" value="Ribonucl_H"/>
</dbReference>
<evidence type="ECO:0000313" key="10">
    <source>
        <dbReference type="Proteomes" id="UP000719412"/>
    </source>
</evidence>
<gene>
    <name evidence="9" type="ORF">GEV33_000577</name>
</gene>
<name>A0A8J6HWW0_TENMO</name>
<comment type="subcellular location">
    <subcellularLocation>
        <location evidence="1">Nucleus</location>
    </subcellularLocation>
</comment>
<comment type="similarity">
    <text evidence="2">Belongs to the REXO1/REXO3 family.</text>
</comment>
<evidence type="ECO:0000259" key="8">
    <source>
        <dbReference type="SMART" id="SM00479"/>
    </source>
</evidence>
<evidence type="ECO:0000256" key="6">
    <source>
        <dbReference type="ARBA" id="ARBA00023242"/>
    </source>
</evidence>
<dbReference type="SUPFAM" id="SSF53098">
    <property type="entry name" value="Ribonuclease H-like"/>
    <property type="match status" value="1"/>
</dbReference>
<dbReference type="GO" id="GO:0004527">
    <property type="term" value="F:exonuclease activity"/>
    <property type="evidence" value="ECO:0007669"/>
    <property type="project" value="UniProtKB-KW"/>
</dbReference>
<feature type="domain" description="Exonuclease" evidence="8">
    <location>
        <begin position="306"/>
        <end position="466"/>
    </location>
</feature>
<keyword evidence="3" id="KW-0540">Nuclease</keyword>
<organism evidence="9 10">
    <name type="scientific">Tenebrio molitor</name>
    <name type="common">Yellow mealworm beetle</name>
    <dbReference type="NCBI Taxonomy" id="7067"/>
    <lineage>
        <taxon>Eukaryota</taxon>
        <taxon>Metazoa</taxon>
        <taxon>Ecdysozoa</taxon>
        <taxon>Arthropoda</taxon>
        <taxon>Hexapoda</taxon>
        <taxon>Insecta</taxon>
        <taxon>Pterygota</taxon>
        <taxon>Neoptera</taxon>
        <taxon>Endopterygota</taxon>
        <taxon>Coleoptera</taxon>
        <taxon>Polyphaga</taxon>
        <taxon>Cucujiformia</taxon>
        <taxon>Tenebrionidae</taxon>
        <taxon>Tenebrio</taxon>
    </lineage>
</organism>
<dbReference type="SMART" id="SM00479">
    <property type="entry name" value="EXOIII"/>
    <property type="match status" value="1"/>
</dbReference>
<feature type="compositionally biased region" description="Basic residues" evidence="7">
    <location>
        <begin position="107"/>
        <end position="118"/>
    </location>
</feature>
<dbReference type="CDD" id="cd06145">
    <property type="entry name" value="REX1_like"/>
    <property type="match status" value="1"/>
</dbReference>
<evidence type="ECO:0000256" key="3">
    <source>
        <dbReference type="ARBA" id="ARBA00022722"/>
    </source>
</evidence>
<evidence type="ECO:0000256" key="5">
    <source>
        <dbReference type="ARBA" id="ARBA00022839"/>
    </source>
</evidence>
<dbReference type="PANTHER" id="PTHR12801">
    <property type="entry name" value="RNA EXONUCLEASE REXO1 / RECO3 FAMILY MEMBER-RELATED"/>
    <property type="match status" value="1"/>
</dbReference>
<protein>
    <recommendedName>
        <fullName evidence="8">Exonuclease domain-containing protein</fullName>
    </recommendedName>
</protein>
<comment type="caution">
    <text evidence="9">The sequence shown here is derived from an EMBL/GenBank/DDBJ whole genome shotgun (WGS) entry which is preliminary data.</text>
</comment>
<keyword evidence="4" id="KW-0378">Hydrolase</keyword>
<feature type="compositionally biased region" description="Polar residues" evidence="7">
    <location>
        <begin position="94"/>
        <end position="106"/>
    </location>
</feature>
<dbReference type="Proteomes" id="UP000719412">
    <property type="component" value="Unassembled WGS sequence"/>
</dbReference>
<dbReference type="GO" id="GO:0005634">
    <property type="term" value="C:nucleus"/>
    <property type="evidence" value="ECO:0007669"/>
    <property type="project" value="UniProtKB-SubCell"/>
</dbReference>
<dbReference type="EMBL" id="JABDTM020003638">
    <property type="protein sequence ID" value="KAH0822214.1"/>
    <property type="molecule type" value="Genomic_DNA"/>
</dbReference>
<reference evidence="9" key="1">
    <citation type="journal article" date="2020" name="J Insects Food Feed">
        <title>The yellow mealworm (Tenebrio molitor) genome: a resource for the emerging insects as food and feed industry.</title>
        <authorList>
            <person name="Eriksson T."/>
            <person name="Andere A."/>
            <person name="Kelstrup H."/>
            <person name="Emery V."/>
            <person name="Picard C."/>
        </authorList>
    </citation>
    <scope>NUCLEOTIDE SEQUENCE</scope>
    <source>
        <strain evidence="9">Stoneville</strain>
        <tissue evidence="9">Whole head</tissue>
    </source>
</reference>
<dbReference type="AlphaFoldDB" id="A0A8J6HWW0"/>
<evidence type="ECO:0000256" key="1">
    <source>
        <dbReference type="ARBA" id="ARBA00004123"/>
    </source>
</evidence>
<dbReference type="Pfam" id="PF00929">
    <property type="entry name" value="RNase_T"/>
    <property type="match status" value="1"/>
</dbReference>
<evidence type="ECO:0000256" key="7">
    <source>
        <dbReference type="SAM" id="MobiDB-lite"/>
    </source>
</evidence>
<evidence type="ECO:0000256" key="2">
    <source>
        <dbReference type="ARBA" id="ARBA00006357"/>
    </source>
</evidence>
<dbReference type="InterPro" id="IPR047021">
    <property type="entry name" value="REXO1/3/4-like"/>
</dbReference>
<sequence>MAFLNVDGVMYCAIGFVPSGLIPMESMPAPQTLLQPIDFVPPGFMPMVPGRMPPMMPPPMVPGTMPPMMPLTMPPIVPGAATSNGLDCPKENSRVSLTENTPYTRSPSHRQRKNRRRQNTSPETKMKIWSKQSGVPRNCVGSVMTEKCFWCLLQPHLLTQEQMYHFGFPMESYEDGTILFKIDNTPFARTRPSFNVNACDSSPKECMKSHECIQRRCVRCSKAFFVTAKGYLTQEQCIYHWGKLRSTPGQGYKTLYTCCRGKPDAPGCTNCELHVWNGYEAGVNRNCEGFVKTHPAEYPAEDGFHGVYAVDCEMSYTVAGLELTKVTVVAVDGAVAYQTLVNPKNPIVDCNTRFSGITQRDLKVGPTKSLPQVQDDLRVFIRAETLLIGHGLENDLRALKMIHSNVVDTSISFPHHKGPPFRYSLKQLMGTYLNRDIQCGTNGHDSYEDASACIQLMVFKVQVEEARLV</sequence>
<feature type="region of interest" description="Disordered" evidence="7">
    <location>
        <begin position="80"/>
        <end position="127"/>
    </location>
</feature>
<dbReference type="PANTHER" id="PTHR12801:SF115">
    <property type="entry name" value="FI18136P1-RELATED"/>
    <property type="match status" value="1"/>
</dbReference>
<dbReference type="InterPro" id="IPR012337">
    <property type="entry name" value="RNaseH-like_sf"/>
</dbReference>
<dbReference type="GO" id="GO:0010629">
    <property type="term" value="P:negative regulation of gene expression"/>
    <property type="evidence" value="ECO:0007669"/>
    <property type="project" value="UniProtKB-ARBA"/>
</dbReference>
<evidence type="ECO:0000313" key="9">
    <source>
        <dbReference type="EMBL" id="KAH0822214.1"/>
    </source>
</evidence>
<keyword evidence="6" id="KW-0539">Nucleus</keyword>
<dbReference type="InterPro" id="IPR036397">
    <property type="entry name" value="RNaseH_sf"/>
</dbReference>
<dbReference type="InterPro" id="IPR034922">
    <property type="entry name" value="REX1-like_exo"/>
</dbReference>